<organism evidence="11 12">
    <name type="scientific">Actinomadura parmotrematis</name>
    <dbReference type="NCBI Taxonomy" id="2864039"/>
    <lineage>
        <taxon>Bacteria</taxon>
        <taxon>Bacillati</taxon>
        <taxon>Actinomycetota</taxon>
        <taxon>Actinomycetes</taxon>
        <taxon>Streptosporangiales</taxon>
        <taxon>Thermomonosporaceae</taxon>
        <taxon>Actinomadura</taxon>
    </lineage>
</organism>
<evidence type="ECO:0000256" key="7">
    <source>
        <dbReference type="ARBA" id="ARBA00023049"/>
    </source>
</evidence>
<evidence type="ECO:0000313" key="11">
    <source>
        <dbReference type="EMBL" id="MBW8487405.1"/>
    </source>
</evidence>
<comment type="similarity">
    <text evidence="1">Belongs to the peptidase M43B family.</text>
</comment>
<keyword evidence="7 11" id="KW-0482">Metalloprotease</keyword>
<evidence type="ECO:0000256" key="8">
    <source>
        <dbReference type="ARBA" id="ARBA00023157"/>
    </source>
</evidence>
<dbReference type="InterPro" id="IPR008754">
    <property type="entry name" value="Peptidase_M43"/>
</dbReference>
<evidence type="ECO:0000256" key="4">
    <source>
        <dbReference type="ARBA" id="ARBA00022729"/>
    </source>
</evidence>
<keyword evidence="2" id="KW-0645">Protease</keyword>
<keyword evidence="5" id="KW-0378">Hydrolase</keyword>
<accession>A0ABS7G4U7</accession>
<dbReference type="Pfam" id="PF05572">
    <property type="entry name" value="Peptidase_M43"/>
    <property type="match status" value="1"/>
</dbReference>
<protein>
    <submittedName>
        <fullName evidence="11">Zinc metalloprotease</fullName>
    </submittedName>
</protein>
<dbReference type="GO" id="GO:0008237">
    <property type="term" value="F:metallopeptidase activity"/>
    <property type="evidence" value="ECO:0007669"/>
    <property type="project" value="UniProtKB-KW"/>
</dbReference>
<dbReference type="InterPro" id="IPR024079">
    <property type="entry name" value="MetalloPept_cat_dom_sf"/>
</dbReference>
<evidence type="ECO:0000256" key="5">
    <source>
        <dbReference type="ARBA" id="ARBA00022801"/>
    </source>
</evidence>
<feature type="compositionally biased region" description="Basic and acidic residues" evidence="9">
    <location>
        <begin position="176"/>
        <end position="188"/>
    </location>
</feature>
<evidence type="ECO:0000256" key="2">
    <source>
        <dbReference type="ARBA" id="ARBA00022670"/>
    </source>
</evidence>
<dbReference type="PANTHER" id="PTHR47466:SF1">
    <property type="entry name" value="METALLOPROTEASE MEP1 (AFU_ORTHOLOGUE AFUA_1G07730)-RELATED"/>
    <property type="match status" value="1"/>
</dbReference>
<keyword evidence="6" id="KW-0862">Zinc</keyword>
<keyword evidence="12" id="KW-1185">Reference proteome</keyword>
<dbReference type="PANTHER" id="PTHR47466">
    <property type="match status" value="1"/>
</dbReference>
<dbReference type="CDD" id="cd04275">
    <property type="entry name" value="ZnMc_pappalysin_like"/>
    <property type="match status" value="1"/>
</dbReference>
<name>A0ABS7G4U7_9ACTN</name>
<evidence type="ECO:0000259" key="10">
    <source>
        <dbReference type="Pfam" id="PF05572"/>
    </source>
</evidence>
<dbReference type="Gene3D" id="3.40.390.10">
    <property type="entry name" value="Collagenase (Catalytic Domain)"/>
    <property type="match status" value="1"/>
</dbReference>
<dbReference type="EMBL" id="JAIBOA010000034">
    <property type="protein sequence ID" value="MBW8487405.1"/>
    <property type="molecule type" value="Genomic_DNA"/>
</dbReference>
<reference evidence="11 12" key="1">
    <citation type="submission" date="2021-07" db="EMBL/GenBank/DDBJ databases">
        <title>Actinomadura sp. PM05-2 isolated from lichen.</title>
        <authorList>
            <person name="Somphong A."/>
            <person name="Phongsopitanun W."/>
            <person name="Tanasupawat S."/>
            <person name="Peongsungnone V."/>
        </authorList>
    </citation>
    <scope>NUCLEOTIDE SEQUENCE [LARGE SCALE GENOMIC DNA]</scope>
    <source>
        <strain evidence="11 12">PM05-2</strain>
    </source>
</reference>
<keyword evidence="3" id="KW-0479">Metal-binding</keyword>
<feature type="domain" description="Peptidase M43 pregnancy-associated plasma-A" evidence="10">
    <location>
        <begin position="153"/>
        <end position="233"/>
    </location>
</feature>
<comment type="caution">
    <text evidence="11">The sequence shown here is derived from an EMBL/GenBank/DDBJ whole genome shotgun (WGS) entry which is preliminary data.</text>
</comment>
<keyword evidence="4" id="KW-0732">Signal</keyword>
<evidence type="ECO:0000256" key="9">
    <source>
        <dbReference type="SAM" id="MobiDB-lite"/>
    </source>
</evidence>
<dbReference type="Proteomes" id="UP000774570">
    <property type="component" value="Unassembled WGS sequence"/>
</dbReference>
<proteinExistence type="inferred from homology"/>
<gene>
    <name evidence="11" type="ORF">K1Y72_33980</name>
</gene>
<evidence type="ECO:0000256" key="1">
    <source>
        <dbReference type="ARBA" id="ARBA00008721"/>
    </source>
</evidence>
<evidence type="ECO:0000313" key="12">
    <source>
        <dbReference type="Proteomes" id="UP000774570"/>
    </source>
</evidence>
<evidence type="ECO:0000256" key="6">
    <source>
        <dbReference type="ARBA" id="ARBA00022833"/>
    </source>
</evidence>
<keyword evidence="8" id="KW-1015">Disulfide bond</keyword>
<dbReference type="SUPFAM" id="SSF55486">
    <property type="entry name" value="Metalloproteases ('zincins'), catalytic domain"/>
    <property type="match status" value="1"/>
</dbReference>
<feature type="region of interest" description="Disordered" evidence="9">
    <location>
        <begin position="176"/>
        <end position="197"/>
    </location>
</feature>
<sequence length="240" mass="25751">MLALRSLRPAGERRRRADDKVTVPVYVHVLHSGAKGDVPDAMIDRQLAAMNDAYGGKGGGADTGFAFALKEVTRTDDAAWYADPQANEKAIKTRLHRGGAGDLNLYTADVGGELLGWSTFPWKAADEPALDGVVVHADSLPGGPIEHFDKGYSAVHETGHWLGLYHTFQDGCGEKGDRVADTPPERDPTNGCPAAKDTCPAPGADPVHNFMDYGWDSCMTSFTAGQGARMHAVWAAYRAR</sequence>
<evidence type="ECO:0000256" key="3">
    <source>
        <dbReference type="ARBA" id="ARBA00022723"/>
    </source>
</evidence>